<dbReference type="PROSITE" id="PS51318">
    <property type="entry name" value="TAT"/>
    <property type="match status" value="1"/>
</dbReference>
<dbReference type="Pfam" id="PF00496">
    <property type="entry name" value="SBP_bac_5"/>
    <property type="match status" value="1"/>
</dbReference>
<dbReference type="Gene3D" id="3.10.105.10">
    <property type="entry name" value="Dipeptide-binding Protein, Domain 3"/>
    <property type="match status" value="1"/>
</dbReference>
<keyword evidence="6" id="KW-0812">Transmembrane</keyword>
<dbReference type="Gene3D" id="3.40.190.10">
    <property type="entry name" value="Periplasmic binding protein-like II"/>
    <property type="match status" value="1"/>
</dbReference>
<evidence type="ECO:0000256" key="6">
    <source>
        <dbReference type="SAM" id="Phobius"/>
    </source>
</evidence>
<dbReference type="InterPro" id="IPR006311">
    <property type="entry name" value="TAT_signal"/>
</dbReference>
<feature type="compositionally biased region" description="Acidic residues" evidence="5">
    <location>
        <begin position="588"/>
        <end position="599"/>
    </location>
</feature>
<evidence type="ECO:0000256" key="3">
    <source>
        <dbReference type="ARBA" id="ARBA00022448"/>
    </source>
</evidence>
<protein>
    <submittedName>
        <fullName evidence="9">ABC transporter substrate-binding protein</fullName>
    </submittedName>
</protein>
<feature type="region of interest" description="Disordered" evidence="5">
    <location>
        <begin position="565"/>
        <end position="599"/>
    </location>
</feature>
<keyword evidence="3" id="KW-0813">Transport</keyword>
<dbReference type="InterPro" id="IPR039424">
    <property type="entry name" value="SBP_5"/>
</dbReference>
<dbReference type="CDD" id="cd00995">
    <property type="entry name" value="PBP2_NikA_DppA_OppA_like"/>
    <property type="match status" value="1"/>
</dbReference>
<feature type="signal peptide" evidence="7">
    <location>
        <begin position="1"/>
        <end position="35"/>
    </location>
</feature>
<dbReference type="GO" id="GO:0030313">
    <property type="term" value="C:cell envelope"/>
    <property type="evidence" value="ECO:0007669"/>
    <property type="project" value="UniProtKB-SubCell"/>
</dbReference>
<sequence length="635" mass="69219">MTTTTPPPRRYRRLAAAAVALALPAAAISVPGAHASDDGSTTLVVGKVGLNDIPHMNPLDSGWVVQGEFNNLMYDPLIRWGQEDYVPAPGLAESWEVSDDELTWTYHIDPDATWSDGQPVTANDAKFTFELLQTNELFNSRHGDLVDLMTSIEAPDEQTLVITTEEPNAILNHMNNIPIMPEHVWGEMENPDEYTGEPGQPTSGPFELAEYSPGQRVVLTANPDYWDGPVAYDELIFQSYETTEAAVQALQQGEIDFLDGLNPEQAGALEQNEDITVSVQPSRHLENISFNMGARTKDGQEFGDGHPALQDPAVRQAIHHVVDKQRLVDVILDGNGTPGVSWVAPIFTEHFWDPGEDAFEVSADAGNQLLDDAGYTERTDAGIRIDPESGEPLSFRLFYHSDRPTYADIQDFLVEWVAELDIELEPIPMETTPLNEETDAGNYDIAFGGWNYGPDPSQDLAYLTCDRLPDEPEPTDLTFDFYCNDEVDALWLQQLQATDPAERAEAVKEIQRIVYQDSPQIILYYDHAIEAYSNDWTGFGMLPSSGGAIAKQQAAYGYAQAVPADAADESSGDDEGDAAGDDGGAGADGDDAAASSDDDGGSNTGLIVGIVIAAVVVIGGVVFLMRRRSTAEERE</sequence>
<proteinExistence type="inferred from homology"/>
<dbReference type="AlphaFoldDB" id="A0A6L9S4W1"/>
<dbReference type="Proteomes" id="UP000475214">
    <property type="component" value="Unassembled WGS sequence"/>
</dbReference>
<comment type="similarity">
    <text evidence="2">Belongs to the bacterial solute-binding protein 5 family.</text>
</comment>
<dbReference type="PIRSF" id="PIRSF002741">
    <property type="entry name" value="MppA"/>
    <property type="match status" value="1"/>
</dbReference>
<keyword evidence="6" id="KW-1133">Transmembrane helix</keyword>
<reference evidence="9 10" key="1">
    <citation type="submission" date="2020-02" db="EMBL/GenBank/DDBJ databases">
        <authorList>
            <person name="Li X.-J."/>
            <person name="Han X.-M."/>
        </authorList>
    </citation>
    <scope>NUCLEOTIDE SEQUENCE [LARGE SCALE GENOMIC DNA]</scope>
    <source>
        <strain evidence="9 10">CCTCC AB 2017055</strain>
    </source>
</reference>
<dbReference type="GO" id="GO:0015833">
    <property type="term" value="P:peptide transport"/>
    <property type="evidence" value="ECO:0007669"/>
    <property type="project" value="TreeGrafter"/>
</dbReference>
<feature type="transmembrane region" description="Helical" evidence="6">
    <location>
        <begin position="605"/>
        <end position="625"/>
    </location>
</feature>
<dbReference type="EMBL" id="JAAGOA010000004">
    <property type="protein sequence ID" value="NEE00013.1"/>
    <property type="molecule type" value="Genomic_DNA"/>
</dbReference>
<organism evidence="9 10">
    <name type="scientific">Phytoactinopolyspora halotolerans</name>
    <dbReference type="NCBI Taxonomy" id="1981512"/>
    <lineage>
        <taxon>Bacteria</taxon>
        <taxon>Bacillati</taxon>
        <taxon>Actinomycetota</taxon>
        <taxon>Actinomycetes</taxon>
        <taxon>Jiangellales</taxon>
        <taxon>Jiangellaceae</taxon>
        <taxon>Phytoactinopolyspora</taxon>
    </lineage>
</organism>
<evidence type="ECO:0000259" key="8">
    <source>
        <dbReference type="Pfam" id="PF00496"/>
    </source>
</evidence>
<dbReference type="GO" id="GO:0042597">
    <property type="term" value="C:periplasmic space"/>
    <property type="evidence" value="ECO:0007669"/>
    <property type="project" value="UniProtKB-ARBA"/>
</dbReference>
<evidence type="ECO:0000313" key="10">
    <source>
        <dbReference type="Proteomes" id="UP000475214"/>
    </source>
</evidence>
<dbReference type="InterPro" id="IPR000914">
    <property type="entry name" value="SBP_5_dom"/>
</dbReference>
<evidence type="ECO:0000256" key="4">
    <source>
        <dbReference type="ARBA" id="ARBA00022729"/>
    </source>
</evidence>
<comment type="subcellular location">
    <subcellularLocation>
        <location evidence="1">Cell envelope</location>
    </subcellularLocation>
</comment>
<dbReference type="GO" id="GO:1904680">
    <property type="term" value="F:peptide transmembrane transporter activity"/>
    <property type="evidence" value="ECO:0007669"/>
    <property type="project" value="TreeGrafter"/>
</dbReference>
<evidence type="ECO:0000313" key="9">
    <source>
        <dbReference type="EMBL" id="NEE00013.1"/>
    </source>
</evidence>
<evidence type="ECO:0000256" key="1">
    <source>
        <dbReference type="ARBA" id="ARBA00004196"/>
    </source>
</evidence>
<dbReference type="SUPFAM" id="SSF53850">
    <property type="entry name" value="Periplasmic binding protein-like II"/>
    <property type="match status" value="1"/>
</dbReference>
<keyword evidence="10" id="KW-1185">Reference proteome</keyword>
<gene>
    <name evidence="9" type="ORF">G1H10_07500</name>
</gene>
<evidence type="ECO:0000256" key="5">
    <source>
        <dbReference type="SAM" id="MobiDB-lite"/>
    </source>
</evidence>
<dbReference type="RefSeq" id="WP_163734978.1">
    <property type="nucleotide sequence ID" value="NZ_JAAGOA010000004.1"/>
</dbReference>
<feature type="compositionally biased region" description="Acidic residues" evidence="5">
    <location>
        <begin position="566"/>
        <end position="580"/>
    </location>
</feature>
<feature type="domain" description="Solute-binding protein family 5" evidence="8">
    <location>
        <begin position="87"/>
        <end position="461"/>
    </location>
</feature>
<dbReference type="PANTHER" id="PTHR30290">
    <property type="entry name" value="PERIPLASMIC BINDING COMPONENT OF ABC TRANSPORTER"/>
    <property type="match status" value="1"/>
</dbReference>
<keyword evidence="4 7" id="KW-0732">Signal</keyword>
<keyword evidence="6" id="KW-0472">Membrane</keyword>
<accession>A0A6L9S4W1</accession>
<evidence type="ECO:0000256" key="7">
    <source>
        <dbReference type="SAM" id="SignalP"/>
    </source>
</evidence>
<dbReference type="InterPro" id="IPR030678">
    <property type="entry name" value="Peptide/Ni-bd"/>
</dbReference>
<name>A0A6L9S4W1_9ACTN</name>
<dbReference type="PANTHER" id="PTHR30290:SF10">
    <property type="entry name" value="PERIPLASMIC OLIGOPEPTIDE-BINDING PROTEIN-RELATED"/>
    <property type="match status" value="1"/>
</dbReference>
<dbReference type="GO" id="GO:0043190">
    <property type="term" value="C:ATP-binding cassette (ABC) transporter complex"/>
    <property type="evidence" value="ECO:0007669"/>
    <property type="project" value="InterPro"/>
</dbReference>
<evidence type="ECO:0000256" key="2">
    <source>
        <dbReference type="ARBA" id="ARBA00005695"/>
    </source>
</evidence>
<feature type="chain" id="PRO_5026970311" evidence="7">
    <location>
        <begin position="36"/>
        <end position="635"/>
    </location>
</feature>
<comment type="caution">
    <text evidence="9">The sequence shown here is derived from an EMBL/GenBank/DDBJ whole genome shotgun (WGS) entry which is preliminary data.</text>
</comment>